<organism evidence="1 2">
    <name type="scientific">Candidatus Gottesmanbacteria bacterium RBG_13_45_10</name>
    <dbReference type="NCBI Taxonomy" id="1798370"/>
    <lineage>
        <taxon>Bacteria</taxon>
        <taxon>Candidatus Gottesmaniibacteriota</taxon>
    </lineage>
</organism>
<gene>
    <name evidence="1" type="ORF">A2Z00_04210</name>
</gene>
<evidence type="ECO:0000313" key="1">
    <source>
        <dbReference type="EMBL" id="OGG11907.1"/>
    </source>
</evidence>
<sequence length="83" mass="9610">MSFDHIPTLWDVLDDMGGIRAGLRERWKSFAVATREISLKTCEERVGNHVVDNLRVCAKNIRVIIYRKRAFSPVQVLRTIRGK</sequence>
<dbReference type="Proteomes" id="UP000177268">
    <property type="component" value="Unassembled WGS sequence"/>
</dbReference>
<name>A0A1F5ZIH8_9BACT</name>
<evidence type="ECO:0000313" key="2">
    <source>
        <dbReference type="Proteomes" id="UP000177268"/>
    </source>
</evidence>
<comment type="caution">
    <text evidence="1">The sequence shown here is derived from an EMBL/GenBank/DDBJ whole genome shotgun (WGS) entry which is preliminary data.</text>
</comment>
<accession>A0A1F5ZIH8</accession>
<dbReference type="AlphaFoldDB" id="A0A1F5ZIH8"/>
<proteinExistence type="predicted"/>
<dbReference type="EMBL" id="MFIZ01000010">
    <property type="protein sequence ID" value="OGG11907.1"/>
    <property type="molecule type" value="Genomic_DNA"/>
</dbReference>
<protein>
    <submittedName>
        <fullName evidence="1">Uncharacterized protein</fullName>
    </submittedName>
</protein>
<reference evidence="1 2" key="1">
    <citation type="journal article" date="2016" name="Nat. Commun.">
        <title>Thousands of microbial genomes shed light on interconnected biogeochemical processes in an aquifer system.</title>
        <authorList>
            <person name="Anantharaman K."/>
            <person name="Brown C.T."/>
            <person name="Hug L.A."/>
            <person name="Sharon I."/>
            <person name="Castelle C.J."/>
            <person name="Probst A.J."/>
            <person name="Thomas B.C."/>
            <person name="Singh A."/>
            <person name="Wilkins M.J."/>
            <person name="Karaoz U."/>
            <person name="Brodie E.L."/>
            <person name="Williams K.H."/>
            <person name="Hubbard S.S."/>
            <person name="Banfield J.F."/>
        </authorList>
    </citation>
    <scope>NUCLEOTIDE SEQUENCE [LARGE SCALE GENOMIC DNA]</scope>
</reference>